<gene>
    <name evidence="2" type="ORF">H0E87_029745</name>
</gene>
<protein>
    <submittedName>
        <fullName evidence="2">Uncharacterized protein</fullName>
    </submittedName>
</protein>
<feature type="region of interest" description="Disordered" evidence="1">
    <location>
        <begin position="108"/>
        <end position="142"/>
    </location>
</feature>
<comment type="caution">
    <text evidence="2">The sequence shown here is derived from an EMBL/GenBank/DDBJ whole genome shotgun (WGS) entry which is preliminary data.</text>
</comment>
<dbReference type="AlphaFoldDB" id="A0A8T2WQX4"/>
<accession>A0A8T2WQX4</accession>
<reference evidence="2" key="1">
    <citation type="journal article" date="2021" name="J. Hered.">
        <title>Genome Assembly of Salicaceae Populus deltoides (Eastern Cottonwood) I-69 Based on Nanopore Sequencing and Hi-C Technologies.</title>
        <authorList>
            <person name="Bai S."/>
            <person name="Wu H."/>
            <person name="Zhang J."/>
            <person name="Pan Z."/>
            <person name="Zhao W."/>
            <person name="Li Z."/>
            <person name="Tong C."/>
        </authorList>
    </citation>
    <scope>NUCLEOTIDE SEQUENCE</scope>
    <source>
        <tissue evidence="2">Leaf</tissue>
    </source>
</reference>
<evidence type="ECO:0000256" key="1">
    <source>
        <dbReference type="SAM" id="MobiDB-lite"/>
    </source>
</evidence>
<dbReference type="EMBL" id="JACEGQ020000018">
    <property type="protein sequence ID" value="KAH8482411.1"/>
    <property type="molecule type" value="Genomic_DNA"/>
</dbReference>
<sequence length="162" mass="17601">MGVICSALMLGVRNEFLFGQFSFTKLQLLGVHYLCSEFNAFLMGCSHVLHSFYLLLFFSGDEPVVQPEIKTPKSDPPNTNVNDPFAAVPMNNFDGSDLFGAFTCSSNPASTESTESPGSLNNVDGESLASSNPRQKEGFQMKSGMWADSLSRGLIDLNISAR</sequence>
<name>A0A8T2WQX4_POPDE</name>
<keyword evidence="3" id="KW-1185">Reference proteome</keyword>
<dbReference type="Proteomes" id="UP000807159">
    <property type="component" value="Chromosome 18"/>
</dbReference>
<evidence type="ECO:0000313" key="3">
    <source>
        <dbReference type="Proteomes" id="UP000807159"/>
    </source>
</evidence>
<proteinExistence type="predicted"/>
<organism evidence="2 3">
    <name type="scientific">Populus deltoides</name>
    <name type="common">Eastern poplar</name>
    <name type="synonym">Eastern cottonwood</name>
    <dbReference type="NCBI Taxonomy" id="3696"/>
    <lineage>
        <taxon>Eukaryota</taxon>
        <taxon>Viridiplantae</taxon>
        <taxon>Streptophyta</taxon>
        <taxon>Embryophyta</taxon>
        <taxon>Tracheophyta</taxon>
        <taxon>Spermatophyta</taxon>
        <taxon>Magnoliopsida</taxon>
        <taxon>eudicotyledons</taxon>
        <taxon>Gunneridae</taxon>
        <taxon>Pentapetalae</taxon>
        <taxon>rosids</taxon>
        <taxon>fabids</taxon>
        <taxon>Malpighiales</taxon>
        <taxon>Salicaceae</taxon>
        <taxon>Saliceae</taxon>
        <taxon>Populus</taxon>
    </lineage>
</organism>
<feature type="compositionally biased region" description="Polar residues" evidence="1">
    <location>
        <begin position="108"/>
        <end position="133"/>
    </location>
</feature>
<evidence type="ECO:0000313" key="2">
    <source>
        <dbReference type="EMBL" id="KAH8482411.1"/>
    </source>
</evidence>